<accession>A0ABQ8YCU6</accession>
<gene>
    <name evidence="5" type="ORF">M0813_22538</name>
</gene>
<evidence type="ECO:0000313" key="5">
    <source>
        <dbReference type="EMBL" id="KAJ6242400.1"/>
    </source>
</evidence>
<name>A0ABQ8YCU6_9EUKA</name>
<evidence type="ECO:0000259" key="4">
    <source>
        <dbReference type="PROSITE" id="PS50002"/>
    </source>
</evidence>
<dbReference type="PROSITE" id="PS50002">
    <property type="entry name" value="SH3"/>
    <property type="match status" value="1"/>
</dbReference>
<comment type="caution">
    <text evidence="5">The sequence shown here is derived from an EMBL/GenBank/DDBJ whole genome shotgun (WGS) entry which is preliminary data.</text>
</comment>
<feature type="compositionally biased region" description="Basic and acidic residues" evidence="3">
    <location>
        <begin position="78"/>
        <end position="88"/>
    </location>
</feature>
<proteinExistence type="predicted"/>
<feature type="region of interest" description="Disordered" evidence="3">
    <location>
        <begin position="65"/>
        <end position="99"/>
    </location>
</feature>
<dbReference type="InterPro" id="IPR001452">
    <property type="entry name" value="SH3_domain"/>
</dbReference>
<dbReference type="SUPFAM" id="SSF50044">
    <property type="entry name" value="SH3-domain"/>
    <property type="match status" value="1"/>
</dbReference>
<organism evidence="5 6">
    <name type="scientific">Anaeramoeba flamelloides</name>
    <dbReference type="NCBI Taxonomy" id="1746091"/>
    <lineage>
        <taxon>Eukaryota</taxon>
        <taxon>Metamonada</taxon>
        <taxon>Anaeramoebidae</taxon>
        <taxon>Anaeramoeba</taxon>
    </lineage>
</organism>
<dbReference type="InterPro" id="IPR036028">
    <property type="entry name" value="SH3-like_dom_sf"/>
</dbReference>
<protein>
    <submittedName>
        <fullName evidence="5">Protein nervous wreck</fullName>
    </submittedName>
</protein>
<feature type="compositionally biased region" description="Acidic residues" evidence="3">
    <location>
        <begin position="65"/>
        <end position="74"/>
    </location>
</feature>
<keyword evidence="1 2" id="KW-0728">SH3 domain</keyword>
<keyword evidence="6" id="KW-1185">Reference proteome</keyword>
<dbReference type="Gene3D" id="2.30.30.40">
    <property type="entry name" value="SH3 Domains"/>
    <property type="match status" value="1"/>
</dbReference>
<evidence type="ECO:0000313" key="6">
    <source>
        <dbReference type="Proteomes" id="UP001150062"/>
    </source>
</evidence>
<evidence type="ECO:0000256" key="3">
    <source>
        <dbReference type="SAM" id="MobiDB-lite"/>
    </source>
</evidence>
<evidence type="ECO:0000256" key="2">
    <source>
        <dbReference type="PROSITE-ProRule" id="PRU00192"/>
    </source>
</evidence>
<dbReference type="Pfam" id="PF14604">
    <property type="entry name" value="SH3_9"/>
    <property type="match status" value="1"/>
</dbReference>
<reference evidence="5" key="1">
    <citation type="submission" date="2022-08" db="EMBL/GenBank/DDBJ databases">
        <title>Novel sulfate-reducing endosymbionts in the free-living metamonad Anaeramoeba.</title>
        <authorList>
            <person name="Jerlstrom-Hultqvist J."/>
            <person name="Cepicka I."/>
            <person name="Gallot-Lavallee L."/>
            <person name="Salas-Leiva D."/>
            <person name="Curtis B.A."/>
            <person name="Zahonova K."/>
            <person name="Pipaliya S."/>
            <person name="Dacks J."/>
            <person name="Roger A.J."/>
        </authorList>
    </citation>
    <scope>NUCLEOTIDE SEQUENCE</scope>
    <source>
        <strain evidence="5">Schooner1</strain>
    </source>
</reference>
<dbReference type="SMART" id="SM00326">
    <property type="entry name" value="SH3"/>
    <property type="match status" value="1"/>
</dbReference>
<feature type="domain" description="SH3" evidence="4">
    <location>
        <begin position="2"/>
        <end position="63"/>
    </location>
</feature>
<sequence>MENCGWVRAIRDYDPRESDELVLKNGDRIWVDWNQEPDQGWYQGQLGESFGLFHENCIEVVEQQEEYQQEENYNEENYNEKEKEKEKEKEEEEYSQNSEKVKKEPWDILIKNLGLKPFNSNQSQRQITKKKFEVLTKVVGNLRKNFVEIEKNTQIYDKQIDKFRKELHNNQNYLDQIHNLLDSNK</sequence>
<dbReference type="Proteomes" id="UP001150062">
    <property type="component" value="Unassembled WGS sequence"/>
</dbReference>
<dbReference type="EMBL" id="JAOAOG010000175">
    <property type="protein sequence ID" value="KAJ6242400.1"/>
    <property type="molecule type" value="Genomic_DNA"/>
</dbReference>
<evidence type="ECO:0000256" key="1">
    <source>
        <dbReference type="ARBA" id="ARBA00022443"/>
    </source>
</evidence>